<reference evidence="2 4" key="1">
    <citation type="journal article" date="2015" name="Proc. Natl. Acad. Sci. U.S.A.">
        <title>The resurrection genome of Boea hygrometrica: A blueprint for survival of dehydration.</title>
        <authorList>
            <person name="Xiao L."/>
            <person name="Yang G."/>
            <person name="Zhang L."/>
            <person name="Yang X."/>
            <person name="Zhao S."/>
            <person name="Ji Z."/>
            <person name="Zhou Q."/>
            <person name="Hu M."/>
            <person name="Wang Y."/>
            <person name="Chen M."/>
            <person name="Xu Y."/>
            <person name="Jin H."/>
            <person name="Xiao X."/>
            <person name="Hu G."/>
            <person name="Bao F."/>
            <person name="Hu Y."/>
            <person name="Wan P."/>
            <person name="Li L."/>
            <person name="Deng X."/>
            <person name="Kuang T."/>
            <person name="Xiang C."/>
            <person name="Zhu J.K."/>
            <person name="Oliver M.J."/>
            <person name="He Y."/>
        </authorList>
    </citation>
    <scope>NUCLEOTIDE SEQUENCE [LARGE SCALE GENOMIC DNA]</scope>
    <source>
        <strain evidence="4">cv. XS01</strain>
    </source>
</reference>
<accession>A0A2Z7BL05</accession>
<evidence type="ECO:0000313" key="4">
    <source>
        <dbReference type="Proteomes" id="UP000250235"/>
    </source>
</evidence>
<dbReference type="SUPFAM" id="SSF49562">
    <property type="entry name" value="C2 domain (Calcium/lipid-binding domain, CaLB)"/>
    <property type="match status" value="1"/>
</dbReference>
<evidence type="ECO:0000313" key="3">
    <source>
        <dbReference type="EMBL" id="KZV41684.1"/>
    </source>
</evidence>
<evidence type="ECO:0000313" key="2">
    <source>
        <dbReference type="EMBL" id="KZV34966.1"/>
    </source>
</evidence>
<protein>
    <recommendedName>
        <fullName evidence="1">C2 domain-containing protein</fullName>
    </recommendedName>
</protein>
<dbReference type="EMBL" id="KQ999406">
    <property type="protein sequence ID" value="KZV41684.1"/>
    <property type="molecule type" value="Genomic_DNA"/>
</dbReference>
<keyword evidence="4" id="KW-1185">Reference proteome</keyword>
<dbReference type="OrthoDB" id="878011at2759"/>
<evidence type="ECO:0000259" key="1">
    <source>
        <dbReference type="Pfam" id="PF00168"/>
    </source>
</evidence>
<dbReference type="PANTHER" id="PTHR38365:SF1">
    <property type="entry name" value="C2 DOMAIN-CONTAINING PROTEIN"/>
    <property type="match status" value="1"/>
</dbReference>
<dbReference type="Proteomes" id="UP000250235">
    <property type="component" value="Unassembled WGS sequence"/>
</dbReference>
<dbReference type="EMBL" id="KV005015">
    <property type="protein sequence ID" value="KZV34966.1"/>
    <property type="molecule type" value="Genomic_DNA"/>
</dbReference>
<sequence>MARICRGDESENPLMYSRTNLNRRRICYGKEKAYAENTAYRFGYVLELLVQRATNIDELTGAFLPTSRKMRGLYSVVLSNRTGSECRTRVTVGDLEPIWNQCFTMLLDEFTVSGFMDLELIDENHGEDPKTSQGRVVVGRARIRLPEDFGVAEARRAELVKEMGCGNKVVGYVFLKLRLSRIHARDIACMP</sequence>
<dbReference type="InterPro" id="IPR000008">
    <property type="entry name" value="C2_dom"/>
</dbReference>
<dbReference type="PANTHER" id="PTHR38365">
    <property type="entry name" value="C2 DOMAIN-CONTAINING PROTEIN-RELATED"/>
    <property type="match status" value="1"/>
</dbReference>
<dbReference type="InterPro" id="IPR035892">
    <property type="entry name" value="C2_domain_sf"/>
</dbReference>
<proteinExistence type="predicted"/>
<feature type="domain" description="C2" evidence="1">
    <location>
        <begin position="76"/>
        <end position="147"/>
    </location>
</feature>
<dbReference type="AlphaFoldDB" id="A0A2Z7BL05"/>
<organism evidence="2 4">
    <name type="scientific">Dorcoceras hygrometricum</name>
    <dbReference type="NCBI Taxonomy" id="472368"/>
    <lineage>
        <taxon>Eukaryota</taxon>
        <taxon>Viridiplantae</taxon>
        <taxon>Streptophyta</taxon>
        <taxon>Embryophyta</taxon>
        <taxon>Tracheophyta</taxon>
        <taxon>Spermatophyta</taxon>
        <taxon>Magnoliopsida</taxon>
        <taxon>eudicotyledons</taxon>
        <taxon>Gunneridae</taxon>
        <taxon>Pentapetalae</taxon>
        <taxon>asterids</taxon>
        <taxon>lamiids</taxon>
        <taxon>Lamiales</taxon>
        <taxon>Gesneriaceae</taxon>
        <taxon>Didymocarpoideae</taxon>
        <taxon>Trichosporeae</taxon>
        <taxon>Loxocarpinae</taxon>
        <taxon>Dorcoceras</taxon>
    </lineage>
</organism>
<reference evidence="2" key="2">
    <citation type="submission" date="2016-02" db="EMBL/GenBank/DDBJ databases">
        <authorList>
            <person name="Alioto T."/>
            <person name="Alioto T."/>
        </authorList>
    </citation>
    <scope>NUCLEOTIDE SEQUENCE</scope>
</reference>
<gene>
    <name evidence="2" type="ORF">F511_04940</name>
    <name evidence="3" type="ORF">F511_25507</name>
</gene>
<dbReference type="Pfam" id="PF00168">
    <property type="entry name" value="C2"/>
    <property type="match status" value="1"/>
</dbReference>
<name>A0A2Z7BL05_9LAMI</name>